<gene>
    <name evidence="2" type="ORF">LCGC14_2121630</name>
</gene>
<reference evidence="2" key="1">
    <citation type="journal article" date="2015" name="Nature">
        <title>Complex archaea that bridge the gap between prokaryotes and eukaryotes.</title>
        <authorList>
            <person name="Spang A."/>
            <person name="Saw J.H."/>
            <person name="Jorgensen S.L."/>
            <person name="Zaremba-Niedzwiedzka K."/>
            <person name="Martijn J."/>
            <person name="Lind A.E."/>
            <person name="van Eijk R."/>
            <person name="Schleper C."/>
            <person name="Guy L."/>
            <person name="Ettema T.J."/>
        </authorList>
    </citation>
    <scope>NUCLEOTIDE SEQUENCE</scope>
</reference>
<evidence type="ECO:0000313" key="2">
    <source>
        <dbReference type="EMBL" id="KKL68769.1"/>
    </source>
</evidence>
<dbReference type="AlphaFoldDB" id="A0A0F9E450"/>
<feature type="region of interest" description="Disordered" evidence="1">
    <location>
        <begin position="1"/>
        <end position="31"/>
    </location>
</feature>
<evidence type="ECO:0000256" key="1">
    <source>
        <dbReference type="SAM" id="MobiDB-lite"/>
    </source>
</evidence>
<feature type="non-terminal residue" evidence="2">
    <location>
        <position position="1"/>
    </location>
</feature>
<protein>
    <submittedName>
        <fullName evidence="2">Uncharacterized protein</fullName>
    </submittedName>
</protein>
<organism evidence="2">
    <name type="scientific">marine sediment metagenome</name>
    <dbReference type="NCBI Taxonomy" id="412755"/>
    <lineage>
        <taxon>unclassified sequences</taxon>
        <taxon>metagenomes</taxon>
        <taxon>ecological metagenomes</taxon>
    </lineage>
</organism>
<proteinExistence type="predicted"/>
<dbReference type="EMBL" id="LAZR01026431">
    <property type="protein sequence ID" value="KKL68769.1"/>
    <property type="molecule type" value="Genomic_DNA"/>
</dbReference>
<name>A0A0F9E450_9ZZZZ</name>
<sequence length="31" mass="3371">EPHSTVLPLHYSHDGGGDWNQTGHSDRAVSL</sequence>
<accession>A0A0F9E450</accession>
<comment type="caution">
    <text evidence="2">The sequence shown here is derived from an EMBL/GenBank/DDBJ whole genome shotgun (WGS) entry which is preliminary data.</text>
</comment>